<dbReference type="EMBL" id="CP182909">
    <property type="protein sequence ID" value="XPM62535.1"/>
    <property type="molecule type" value="Genomic_DNA"/>
</dbReference>
<dbReference type="Proteomes" id="UP000095472">
    <property type="component" value="Chromosome"/>
</dbReference>
<name>A0ACD5GP36_9CYAN</name>
<evidence type="ECO:0000313" key="1">
    <source>
        <dbReference type="EMBL" id="XPM62535.1"/>
    </source>
</evidence>
<organism evidence="1 2">
    <name type="scientific">Desertifilum tharense IPPAS B-1220</name>
    <dbReference type="NCBI Taxonomy" id="1781255"/>
    <lineage>
        <taxon>Bacteria</taxon>
        <taxon>Bacillati</taxon>
        <taxon>Cyanobacteriota</taxon>
        <taxon>Cyanophyceae</taxon>
        <taxon>Desertifilales</taxon>
        <taxon>Desertifilaceae</taxon>
        <taxon>Desertifilum</taxon>
    </lineage>
</organism>
<reference evidence="1 2" key="1">
    <citation type="journal article" date="2016" name="Genome Announc.">
        <title>Draft Genome Sequence of the Thermotolerant Cyanobacterium Desertifilum sp. IPPAS B-1220.</title>
        <authorList>
            <person name="Mironov K.S."/>
            <person name="Sinetova M.A."/>
            <person name="Bolatkhan K."/>
            <person name="Zayadan B.K."/>
            <person name="Ustinova V.V."/>
            <person name="Kupriyanova E.V."/>
            <person name="Skrypnik A.N."/>
            <person name="Gogoleva N.E."/>
            <person name="Gogolev Y.V."/>
            <person name="Los D.A."/>
        </authorList>
    </citation>
    <scope>NUCLEOTIDE SEQUENCE [LARGE SCALE GENOMIC DNA]</scope>
    <source>
        <strain evidence="1 2">IPPAS B-1220</strain>
    </source>
</reference>
<keyword evidence="2" id="KW-1185">Reference proteome</keyword>
<accession>A0ACD5GP36</accession>
<protein>
    <submittedName>
        <fullName evidence="1">Uncharacterized protein</fullName>
    </submittedName>
</protein>
<proteinExistence type="predicted"/>
<evidence type="ECO:0000313" key="2">
    <source>
        <dbReference type="Proteomes" id="UP000095472"/>
    </source>
</evidence>
<sequence>MVCKLQHTVTHPAKALISPSMKASHPPIIRPKQHILDLQDLQGSWQVCWKFRNTTLFSAIYTRIDQVFVLWALMTLLMFAVAQLLPLSWTLQAVIWSALTAIGAIAMVYLTTFWAQVERLLWLVYLWAALILSGALLTDLGIFLNWGIILLNLCPLWLGISALGYLCTGISIQSRALIVMGLVHLVSIQSLHYCMAWQFLMTGMIISGSLLVLAQVEWDMRPPIEYAVLTEEQKAFNRKQHEQRQHC</sequence>
<gene>
    <name evidence="1" type="ORF">BH720_023020</name>
</gene>